<sequence>YLIAEKRSKLKQIKNKRALKRAKRWEHTKAMRAKVEHPFRVIKRQFGYVKVRYRGLAKNTAQVLTLFALSNLWQKRKHLLPAMAELRL</sequence>
<feature type="non-terminal residue" evidence="2">
    <location>
        <position position="1"/>
    </location>
</feature>
<evidence type="ECO:0000313" key="2">
    <source>
        <dbReference type="EMBL" id="PPU71405.1"/>
    </source>
</evidence>
<organism evidence="2 3">
    <name type="scientific">Xanthomonas cucurbitae</name>
    <dbReference type="NCBI Taxonomy" id="56453"/>
    <lineage>
        <taxon>Bacteria</taxon>
        <taxon>Pseudomonadati</taxon>
        <taxon>Pseudomonadota</taxon>
        <taxon>Gammaproteobacteria</taxon>
        <taxon>Lysobacterales</taxon>
        <taxon>Lysobacteraceae</taxon>
        <taxon>Xanthomonas</taxon>
    </lineage>
</organism>
<name>A0A2S7DC45_9XANT</name>
<dbReference type="PANTHER" id="PTHR35604">
    <property type="entry name" value="TRANSPOSASE INSH FOR INSERTION SEQUENCE ELEMENT IS5A-RELATED"/>
    <property type="match status" value="1"/>
</dbReference>
<comment type="caution">
    <text evidence="2">The sequence shown here is derived from an EMBL/GenBank/DDBJ whole genome shotgun (WGS) entry which is preliminary data.</text>
</comment>
<dbReference type="GO" id="GO:0003677">
    <property type="term" value="F:DNA binding"/>
    <property type="evidence" value="ECO:0007669"/>
    <property type="project" value="InterPro"/>
</dbReference>
<dbReference type="GO" id="GO:0006313">
    <property type="term" value="P:DNA transposition"/>
    <property type="evidence" value="ECO:0007669"/>
    <property type="project" value="InterPro"/>
</dbReference>
<dbReference type="Proteomes" id="UP000239561">
    <property type="component" value="Unassembled WGS sequence"/>
</dbReference>
<evidence type="ECO:0000313" key="3">
    <source>
        <dbReference type="Proteomes" id="UP000239561"/>
    </source>
</evidence>
<accession>A0A2S7DC45</accession>
<dbReference type="PANTHER" id="PTHR35604:SF2">
    <property type="entry name" value="TRANSPOSASE INSH FOR INSERTION SEQUENCE ELEMENT IS5A-RELATED"/>
    <property type="match status" value="1"/>
</dbReference>
<dbReference type="GO" id="GO:0004803">
    <property type="term" value="F:transposase activity"/>
    <property type="evidence" value="ECO:0007669"/>
    <property type="project" value="InterPro"/>
</dbReference>
<reference evidence="2 3" key="1">
    <citation type="submission" date="2016-08" db="EMBL/GenBank/DDBJ databases">
        <authorList>
            <person name="Seilhamer J.J."/>
        </authorList>
    </citation>
    <scope>NUCLEOTIDE SEQUENCE [LARGE SCALE GENOMIC DNA]</scope>
    <source>
        <strain evidence="2 3">CFBP2542</strain>
    </source>
</reference>
<dbReference type="RefSeq" id="WP_146090361.1">
    <property type="nucleotide sequence ID" value="NZ_MDED01000064.1"/>
</dbReference>
<dbReference type="EMBL" id="MDED01000064">
    <property type="protein sequence ID" value="PPU71405.1"/>
    <property type="molecule type" value="Genomic_DNA"/>
</dbReference>
<feature type="domain" description="Transposase IS4-like" evidence="1">
    <location>
        <begin position="6"/>
        <end position="72"/>
    </location>
</feature>
<proteinExistence type="predicted"/>
<dbReference type="AlphaFoldDB" id="A0A2S7DC45"/>
<dbReference type="InterPro" id="IPR002559">
    <property type="entry name" value="Transposase_11"/>
</dbReference>
<gene>
    <name evidence="2" type="ORF">XcuCFBP2542_18130</name>
</gene>
<dbReference type="Pfam" id="PF01609">
    <property type="entry name" value="DDE_Tnp_1"/>
    <property type="match status" value="1"/>
</dbReference>
<evidence type="ECO:0000259" key="1">
    <source>
        <dbReference type="Pfam" id="PF01609"/>
    </source>
</evidence>
<protein>
    <submittedName>
        <fullName evidence="2">IS5/IS1182 family transposase</fullName>
    </submittedName>
</protein>